<gene>
    <name evidence="9" type="ORF">RN001_002379</name>
</gene>
<dbReference type="PANTHER" id="PTHR22930">
    <property type="match status" value="1"/>
</dbReference>
<dbReference type="GO" id="GO:0046872">
    <property type="term" value="F:metal ion binding"/>
    <property type="evidence" value="ECO:0007669"/>
    <property type="project" value="UniProtKB-KW"/>
</dbReference>
<keyword evidence="7" id="KW-0539">Nucleus</keyword>
<evidence type="ECO:0000259" key="8">
    <source>
        <dbReference type="Pfam" id="PF13359"/>
    </source>
</evidence>
<proteinExistence type="inferred from homology"/>
<comment type="subcellular location">
    <subcellularLocation>
        <location evidence="2">Nucleus</location>
    </subcellularLocation>
</comment>
<comment type="similarity">
    <text evidence="3">Belongs to the HARBI1 family.</text>
</comment>
<accession>A0AAN7SR76</accession>
<organism evidence="9 10">
    <name type="scientific">Aquatica leii</name>
    <dbReference type="NCBI Taxonomy" id="1421715"/>
    <lineage>
        <taxon>Eukaryota</taxon>
        <taxon>Metazoa</taxon>
        <taxon>Ecdysozoa</taxon>
        <taxon>Arthropoda</taxon>
        <taxon>Hexapoda</taxon>
        <taxon>Insecta</taxon>
        <taxon>Pterygota</taxon>
        <taxon>Neoptera</taxon>
        <taxon>Endopterygota</taxon>
        <taxon>Coleoptera</taxon>
        <taxon>Polyphaga</taxon>
        <taxon>Elateriformia</taxon>
        <taxon>Elateroidea</taxon>
        <taxon>Lampyridae</taxon>
        <taxon>Luciolinae</taxon>
        <taxon>Aquatica</taxon>
    </lineage>
</organism>
<evidence type="ECO:0000313" key="9">
    <source>
        <dbReference type="EMBL" id="KAK4886108.1"/>
    </source>
</evidence>
<evidence type="ECO:0000256" key="4">
    <source>
        <dbReference type="ARBA" id="ARBA00022722"/>
    </source>
</evidence>
<dbReference type="Pfam" id="PF13359">
    <property type="entry name" value="DDE_Tnp_4"/>
    <property type="match status" value="1"/>
</dbReference>
<dbReference type="AlphaFoldDB" id="A0AAN7SR76"/>
<evidence type="ECO:0000256" key="2">
    <source>
        <dbReference type="ARBA" id="ARBA00004123"/>
    </source>
</evidence>
<evidence type="ECO:0000313" key="10">
    <source>
        <dbReference type="Proteomes" id="UP001353858"/>
    </source>
</evidence>
<dbReference type="InterPro" id="IPR045249">
    <property type="entry name" value="HARBI1-like"/>
</dbReference>
<evidence type="ECO:0000256" key="1">
    <source>
        <dbReference type="ARBA" id="ARBA00001968"/>
    </source>
</evidence>
<dbReference type="GO" id="GO:0004518">
    <property type="term" value="F:nuclease activity"/>
    <property type="evidence" value="ECO:0007669"/>
    <property type="project" value="UniProtKB-KW"/>
</dbReference>
<evidence type="ECO:0000256" key="3">
    <source>
        <dbReference type="ARBA" id="ARBA00006958"/>
    </source>
</evidence>
<dbReference type="Proteomes" id="UP001353858">
    <property type="component" value="Unassembled WGS sequence"/>
</dbReference>
<evidence type="ECO:0000256" key="6">
    <source>
        <dbReference type="ARBA" id="ARBA00022801"/>
    </source>
</evidence>
<dbReference type="GO" id="GO:0005634">
    <property type="term" value="C:nucleus"/>
    <property type="evidence" value="ECO:0007669"/>
    <property type="project" value="UniProtKB-SubCell"/>
</dbReference>
<dbReference type="EMBL" id="JARPUR010000001">
    <property type="protein sequence ID" value="KAK4886108.1"/>
    <property type="molecule type" value="Genomic_DNA"/>
</dbReference>
<comment type="caution">
    <text evidence="9">The sequence shown here is derived from an EMBL/GenBank/DDBJ whole genome shotgun (WGS) entry which is preliminary data.</text>
</comment>
<evidence type="ECO:0000256" key="5">
    <source>
        <dbReference type="ARBA" id="ARBA00022723"/>
    </source>
</evidence>
<dbReference type="GO" id="GO:0016787">
    <property type="term" value="F:hydrolase activity"/>
    <property type="evidence" value="ECO:0007669"/>
    <property type="project" value="UniProtKB-KW"/>
</dbReference>
<keyword evidence="5" id="KW-0479">Metal-binding</keyword>
<keyword evidence="10" id="KW-1185">Reference proteome</keyword>
<reference evidence="10" key="1">
    <citation type="submission" date="2023-01" db="EMBL/GenBank/DDBJ databases">
        <title>Key to firefly adult light organ development and bioluminescence: homeobox transcription factors regulate luciferase expression and transportation to peroxisome.</title>
        <authorList>
            <person name="Fu X."/>
        </authorList>
    </citation>
    <scope>NUCLEOTIDE SEQUENCE [LARGE SCALE GENOMIC DNA]</scope>
</reference>
<protein>
    <recommendedName>
        <fullName evidence="8">DDE Tnp4 domain-containing protein</fullName>
    </recommendedName>
</protein>
<comment type="cofactor">
    <cofactor evidence="1">
        <name>a divalent metal cation</name>
        <dbReference type="ChEBI" id="CHEBI:60240"/>
    </cofactor>
</comment>
<sequence length="365" mass="41810">MDDEIMVMLYILLEEDEARNQMRLFRRGLRDTQNPFETSDLYFKKTFRFSKELALMLINQLTPHLYSVRSTAIPAYLKVLVTLHFLGHGVYQHGAGLSSVTSLSQPVISRSISIVCRLISEHLMPEWISFPITNEKKTIIKQSFFDKFGFRGVLGCIDGTHVEIIAPPVTDLDHPPHVYINRKGYHSINVMLICDSNCRIIACDARYPGSVHDAAIWRMSDVRNYCRGQYENGDITSHLIGDSGYGLEPWLFVPFARVVPGSPEAMFNELLTSTRNCIERTNGILKGRFRCLLRHRVLHYTPDKAAYIIYASAVLHNIAVLANLQIDDEVVFEENDDPVRQPEIHENNLLQLGRMARTNYIRQNI</sequence>
<dbReference type="InterPro" id="IPR027806">
    <property type="entry name" value="HARBI1_dom"/>
</dbReference>
<keyword evidence="4" id="KW-0540">Nuclease</keyword>
<name>A0AAN7SR76_9COLE</name>
<feature type="domain" description="DDE Tnp4" evidence="8">
    <location>
        <begin position="157"/>
        <end position="317"/>
    </location>
</feature>
<dbReference type="PANTHER" id="PTHR22930:SF289">
    <property type="entry name" value="DDE TNP4 DOMAIN-CONTAINING PROTEIN-RELATED"/>
    <property type="match status" value="1"/>
</dbReference>
<keyword evidence="6" id="KW-0378">Hydrolase</keyword>
<evidence type="ECO:0000256" key="7">
    <source>
        <dbReference type="ARBA" id="ARBA00023242"/>
    </source>
</evidence>